<dbReference type="Pfam" id="PF20636">
    <property type="entry name" value="SMN_G2-BD"/>
    <property type="match status" value="1"/>
</dbReference>
<proteinExistence type="predicted"/>
<name>A0A9Q0K284_9MAGN</name>
<feature type="domain" description="Survival Motor Neuron Gemin2-binding" evidence="2">
    <location>
        <begin position="1"/>
        <end position="28"/>
    </location>
</feature>
<gene>
    <name evidence="3" type="ORF">NE237_026381</name>
</gene>
<dbReference type="InterPro" id="IPR049481">
    <property type="entry name" value="SMN_G2-BD"/>
</dbReference>
<dbReference type="PANTHER" id="PTHR39267:SF1">
    <property type="entry name" value="SURVIVAL MOTOR NEURON PROTEIN"/>
    <property type="match status" value="1"/>
</dbReference>
<accession>A0A9Q0K284</accession>
<evidence type="ECO:0000313" key="3">
    <source>
        <dbReference type="EMBL" id="KAJ4959270.1"/>
    </source>
</evidence>
<dbReference type="OrthoDB" id="197400at2759"/>
<dbReference type="EMBL" id="JAMYWD010000010">
    <property type="protein sequence ID" value="KAJ4959270.1"/>
    <property type="molecule type" value="Genomic_DNA"/>
</dbReference>
<comment type="caution">
    <text evidence="3">The sequence shown here is derived from an EMBL/GenBank/DDBJ whole genome shotgun (WGS) entry which is preliminary data.</text>
</comment>
<reference evidence="3" key="1">
    <citation type="journal article" date="2023" name="Plant J.">
        <title>The genome of the king protea, Protea cynaroides.</title>
        <authorList>
            <person name="Chang J."/>
            <person name="Duong T.A."/>
            <person name="Schoeman C."/>
            <person name="Ma X."/>
            <person name="Roodt D."/>
            <person name="Barker N."/>
            <person name="Li Z."/>
            <person name="Van de Peer Y."/>
            <person name="Mizrachi E."/>
        </authorList>
    </citation>
    <scope>NUCLEOTIDE SEQUENCE</scope>
    <source>
        <tissue evidence="3">Young leaves</tissue>
    </source>
</reference>
<dbReference type="InterPro" id="IPR040424">
    <property type="entry name" value="Smn1"/>
</dbReference>
<evidence type="ECO:0000259" key="2">
    <source>
        <dbReference type="Pfam" id="PF20636"/>
    </source>
</evidence>
<dbReference type="Proteomes" id="UP001141806">
    <property type="component" value="Unassembled WGS sequence"/>
</dbReference>
<dbReference type="AlphaFoldDB" id="A0A9Q0K284"/>
<sequence>MGVETDIWDDSALVNALDDAICRYKTIHSKAYHDNSTEGGKAITTAEDTSDRIDESHEDSRQTEVHDNDNAISNTAIDVGKANDLPQIQESYHAISHAKGVFMHTSNVPYTQNALDGFSYSQDVGEYTHILSQYYELEEQRQKVLQQLHQAGYWNNQDIGKGSGSSTQWVACSTSQEQHQVPTHQSSLPGMPSSCCPYVCPCLVAPCSSLPCCASSGTCVSNIGTDVGTASCMMGTQKSSSLEDDGVIKTAIGAAESAISSLKMKKIDASTIHEEREKDGKKGSSLSEGEMVQCMNSDTDLGVVLHAWYSAGFYTGKYLKEQSKKGQQGNKNGL</sequence>
<protein>
    <recommendedName>
        <fullName evidence="2">Survival Motor Neuron Gemin2-binding domain-containing protein</fullName>
    </recommendedName>
</protein>
<evidence type="ECO:0000256" key="1">
    <source>
        <dbReference type="SAM" id="MobiDB-lite"/>
    </source>
</evidence>
<evidence type="ECO:0000313" key="4">
    <source>
        <dbReference type="Proteomes" id="UP001141806"/>
    </source>
</evidence>
<dbReference type="CDD" id="cd22851">
    <property type="entry name" value="SMN_N"/>
    <property type="match status" value="1"/>
</dbReference>
<feature type="region of interest" description="Disordered" evidence="1">
    <location>
        <begin position="33"/>
        <end position="71"/>
    </location>
</feature>
<dbReference type="PANTHER" id="PTHR39267">
    <property type="entry name" value="SURVIVAL MOTOR NEURON-LIKE PROTEIN 1"/>
    <property type="match status" value="1"/>
</dbReference>
<feature type="compositionally biased region" description="Basic and acidic residues" evidence="1">
    <location>
        <begin position="49"/>
        <end position="69"/>
    </location>
</feature>
<keyword evidence="4" id="KW-1185">Reference proteome</keyword>
<organism evidence="3 4">
    <name type="scientific">Protea cynaroides</name>
    <dbReference type="NCBI Taxonomy" id="273540"/>
    <lineage>
        <taxon>Eukaryota</taxon>
        <taxon>Viridiplantae</taxon>
        <taxon>Streptophyta</taxon>
        <taxon>Embryophyta</taxon>
        <taxon>Tracheophyta</taxon>
        <taxon>Spermatophyta</taxon>
        <taxon>Magnoliopsida</taxon>
        <taxon>Proteales</taxon>
        <taxon>Proteaceae</taxon>
        <taxon>Protea</taxon>
    </lineage>
</organism>